<proteinExistence type="predicted"/>
<gene>
    <name evidence="2" type="ORF">K678_07552</name>
</gene>
<evidence type="ECO:0000256" key="1">
    <source>
        <dbReference type="SAM" id="MobiDB-lite"/>
    </source>
</evidence>
<dbReference type="EMBL" id="AQPH01000021">
    <property type="protein sequence ID" value="EPY02116.1"/>
    <property type="molecule type" value="Genomic_DNA"/>
</dbReference>
<dbReference type="STRING" id="1316936.K678_07552"/>
<evidence type="ECO:0000313" key="3">
    <source>
        <dbReference type="Proteomes" id="UP000015350"/>
    </source>
</evidence>
<dbReference type="RefSeq" id="WP_021131860.1">
    <property type="nucleotide sequence ID" value="NZ_AQPH01000021.1"/>
</dbReference>
<sequence>MDRISTYGASQLYISRIMQTQVRMQKEQLQSTTGYVTEDYSGIAQDARTAINLENSTSLADAFMAANASVQVRQNTANTALTAAQTSINTLKNRLISFASGQMKDQTAVRDVQDVAMRTLTELQSTLNTSVDGEYLFSGGRKDTMPVNFPVSKLADFQKMFDGLITTFPTLRGADLLDTHLTNRDTGAVSFDASSGLIIPTNAGAYAKVPSSSYVTITGTTQVVGSSTLTNDGNVTIKGHAPSNSGRTPLVETSNAGSGAFITLSNGTVVTNATTGALSFSYDKDGQMVVSPATGNSLTSMVPGTRFTISGSNATIASTSATDTTKLVGTNFYTYNNNATSATGLQINPGDDLVLVNNGATFSFIATSTSTMADVVNWVNAQVDPNVPAPSPSIAKATVDNQGRLTISNLNGAAGSPITVRGALSGVFGVSGTVNVGAGAVGTAGTPVVGTPLMTGVVAQTATSLGTPPIAVGDTLSVQVGAGAPATLTVTANTTLTDIAQFIQQQDPSTLNANGSLNTLGAQVSVSGSAMTVKNNNGTSSYTLGGNVAAALGLTGTIANGATSTGSVQPALKGNYDGSFVVTNFDTVTGKMTIANDTTPSQAETLNATAVTLKRDTGADGIPDTLVSTGMTGGSATFTLSGDTVTMTLPTGGTDLSTVYSVGQPVTIGGTDNHNGTYEVSGVTANTISYKINTDMLRVGPFLAQSGRTDMTMSFPTKVKPQDGKDTSPDVPGKIVSGTATLDRTAFGGLSFTSSGNIVSSVKGALLDSKSMPYPPVGTLITLKGSSEVNAGVYEITGNDGTTLSIRCKTLTTETAMPQTEMSAQSWYKGDTLSLNTSINQTTTIDTSLTASDSAFEKVVRACGIIAQGAYGTAGGLDQHPERVAQAITLLSDALLHSSTTTMPFGKEESSDLDGLQKRVGLNLAAIKNSNAALTQMKSFFVNRVSDIEQISSTEAITALLADSQALQTSYQALAKMQQMSLINFLK</sequence>
<accession>S9TIU2</accession>
<comment type="caution">
    <text evidence="2">The sequence shown here is derived from an EMBL/GenBank/DDBJ whole genome shotgun (WGS) entry which is preliminary data.</text>
</comment>
<name>S9TIU2_MAGFU</name>
<feature type="region of interest" description="Disordered" evidence="1">
    <location>
        <begin position="713"/>
        <end position="732"/>
    </location>
</feature>
<reference evidence="2 3" key="1">
    <citation type="submission" date="2013-04" db="EMBL/GenBank/DDBJ databases">
        <authorList>
            <person name="Kuznetsov B."/>
            <person name="Ivanovsky R."/>
        </authorList>
    </citation>
    <scope>NUCLEOTIDE SEQUENCE [LARGE SCALE GENOMIC DNA]</scope>
    <source>
        <strain evidence="2 3">MGU-K5</strain>
    </source>
</reference>
<dbReference type="eggNOG" id="COG1344">
    <property type="taxonomic scope" value="Bacteria"/>
</dbReference>
<dbReference type="OrthoDB" id="9758307at2"/>
<dbReference type="AlphaFoldDB" id="S9TIU2"/>
<organism evidence="2 3">
    <name type="scientific">Magnetospirillum fulvum MGU-K5</name>
    <dbReference type="NCBI Taxonomy" id="1316936"/>
    <lineage>
        <taxon>Bacteria</taxon>
        <taxon>Pseudomonadati</taxon>
        <taxon>Pseudomonadota</taxon>
        <taxon>Alphaproteobacteria</taxon>
        <taxon>Rhodospirillales</taxon>
        <taxon>Rhodospirillaceae</taxon>
        <taxon>Magnetospirillum</taxon>
    </lineage>
</organism>
<dbReference type="Proteomes" id="UP000015350">
    <property type="component" value="Unassembled WGS sequence"/>
</dbReference>
<protein>
    <submittedName>
        <fullName evidence="2">Uncharacterized protein</fullName>
    </submittedName>
</protein>
<evidence type="ECO:0000313" key="2">
    <source>
        <dbReference type="EMBL" id="EPY02116.1"/>
    </source>
</evidence>